<gene>
    <name evidence="1" type="ORF">MSTE_02021</name>
</gene>
<evidence type="ECO:0000313" key="1">
    <source>
        <dbReference type="EMBL" id="BAX97337.1"/>
    </source>
</evidence>
<accession>A0A1Z4EWL8</accession>
<reference evidence="1 2" key="2">
    <citation type="journal article" date="2017" name="Int. J. Syst. Evol. Microbiol.">
        <title>Mycobacterium stephanolepidis sp. nov., a rapidly growing species related to Mycobacterium chelonae, isolated from marine teleost fish, Stephanolepis cirrhifer.</title>
        <authorList>
            <person name="Fukano H."/>
            <person name="Wada S."/>
            <person name="Kurata O."/>
            <person name="Katayama K."/>
            <person name="Fujiwara N."/>
            <person name="Hoshino Y."/>
        </authorList>
    </citation>
    <scope>NUCLEOTIDE SEQUENCE [LARGE SCALE GENOMIC DNA]</scope>
    <source>
        <strain evidence="1 2">NJB0901</strain>
    </source>
</reference>
<organism evidence="1 2">
    <name type="scientific">[Mycobacterium] stephanolepidis</name>
    <dbReference type="NCBI Taxonomy" id="1520670"/>
    <lineage>
        <taxon>Bacteria</taxon>
        <taxon>Bacillati</taxon>
        <taxon>Actinomycetota</taxon>
        <taxon>Actinomycetes</taxon>
        <taxon>Mycobacteriales</taxon>
        <taxon>Mycobacteriaceae</taxon>
        <taxon>Mycobacteroides</taxon>
    </lineage>
</organism>
<dbReference type="AlphaFoldDB" id="A0A1Z4EWL8"/>
<dbReference type="OrthoDB" id="9949775at2"/>
<dbReference type="Proteomes" id="UP000217954">
    <property type="component" value="Chromosome"/>
</dbReference>
<reference evidence="2" key="1">
    <citation type="journal article" date="2017" name="Genome Announc.">
        <title>Complete Genome Sequence of Mycobacterium stephanolepidis.</title>
        <authorList>
            <person name="Fukano H."/>
            <person name="Yoshida M."/>
            <person name="Katayama Y."/>
            <person name="Omatsu T."/>
            <person name="Mizutani T."/>
            <person name="Kurata O."/>
            <person name="Wada S."/>
            <person name="Hoshino Y."/>
        </authorList>
    </citation>
    <scope>NUCLEOTIDE SEQUENCE [LARGE SCALE GENOMIC DNA]</scope>
    <source>
        <strain evidence="2">NJB0901</strain>
    </source>
</reference>
<name>A0A1Z4EWL8_9MYCO</name>
<proteinExistence type="predicted"/>
<sequence length="138" mass="15147">MNGVYHFDLAAADPLMLSEISEKIHQAIQRDGGGNAVPVKPQPGHRLAATLLKARDATDAALWSLDMTMSRERAEPGIEDFPPFQDYVTLSGISLTTSVNELRAEIDRLLATDILLTTFIDPDIAEEMYPDGVSTVEY</sequence>
<evidence type="ECO:0000313" key="2">
    <source>
        <dbReference type="Proteomes" id="UP000217954"/>
    </source>
</evidence>
<protein>
    <submittedName>
        <fullName evidence="1">Uncharacterized protein</fullName>
    </submittedName>
</protein>
<dbReference type="KEGG" id="mste:MSTE_02021"/>
<keyword evidence="2" id="KW-1185">Reference proteome</keyword>
<dbReference type="EMBL" id="AP018165">
    <property type="protein sequence ID" value="BAX97337.1"/>
    <property type="molecule type" value="Genomic_DNA"/>
</dbReference>
<dbReference type="RefSeq" id="WP_096500854.1">
    <property type="nucleotide sequence ID" value="NZ_AP018165.1"/>
</dbReference>